<comment type="similarity">
    <text evidence="5">Belongs to the vitamin-B12 dependent methionine synthase family.</text>
</comment>
<dbReference type="Proteomes" id="UP000199518">
    <property type="component" value="Unassembled WGS sequence"/>
</dbReference>
<evidence type="ECO:0000256" key="24">
    <source>
        <dbReference type="PROSITE-ProRule" id="PRU00333"/>
    </source>
</evidence>
<dbReference type="InterPro" id="IPR036594">
    <property type="entry name" value="Meth_synthase_dom"/>
</dbReference>
<feature type="domain" description="B12-binding N-terminal" evidence="29">
    <location>
        <begin position="649"/>
        <end position="743"/>
    </location>
</feature>
<feature type="binding site" evidence="22 24">
    <location>
        <position position="308"/>
    </location>
    <ligand>
        <name>Zn(2+)</name>
        <dbReference type="ChEBI" id="CHEBI:29105"/>
    </ligand>
</feature>
<feature type="binding site" description="axial binding residue" evidence="22">
    <location>
        <position position="770"/>
    </location>
    <ligand>
        <name>methylcob(III)alamin</name>
        <dbReference type="ChEBI" id="CHEBI:28115"/>
    </ligand>
    <ligandPart>
        <name>Co</name>
        <dbReference type="ChEBI" id="CHEBI:27638"/>
    </ligandPart>
</feature>
<dbReference type="OrthoDB" id="9803687at2"/>
<dbReference type="PANTHER" id="PTHR45833">
    <property type="entry name" value="METHIONINE SYNTHASE"/>
    <property type="match status" value="1"/>
</dbReference>
<evidence type="ECO:0000256" key="2">
    <source>
        <dbReference type="ARBA" id="ARBA00001947"/>
    </source>
</evidence>
<evidence type="ECO:0000256" key="19">
    <source>
        <dbReference type="ARBA" id="ARBA00031040"/>
    </source>
</evidence>
<comment type="cofactor">
    <cofactor evidence="2 21 24">
        <name>Zn(2+)</name>
        <dbReference type="ChEBI" id="CHEBI:29105"/>
    </cofactor>
</comment>
<dbReference type="Pfam" id="PF02607">
    <property type="entry name" value="B12-binding_2"/>
    <property type="match status" value="1"/>
</dbReference>
<keyword evidence="13 21" id="KW-0479">Metal-binding</keyword>
<dbReference type="EC" id="2.1.1.13" evidence="6 20"/>
<dbReference type="InterPro" id="IPR003759">
    <property type="entry name" value="Cbl-bd_cap"/>
</dbReference>
<dbReference type="PROSITE" id="PS50974">
    <property type="entry name" value="ADOMET_ACTIVATION"/>
    <property type="match status" value="1"/>
</dbReference>
<dbReference type="Pfam" id="PF02574">
    <property type="entry name" value="S-methyl_trans"/>
    <property type="match status" value="1"/>
</dbReference>
<evidence type="ECO:0000313" key="30">
    <source>
        <dbReference type="EMBL" id="SFI98008.1"/>
    </source>
</evidence>
<feature type="binding site" evidence="23">
    <location>
        <begin position="1201"/>
        <end position="1202"/>
    </location>
    <ligand>
        <name>S-adenosyl-L-methionine</name>
        <dbReference type="ChEBI" id="CHEBI:59789"/>
    </ligand>
</feature>
<dbReference type="PROSITE" id="PS51337">
    <property type="entry name" value="B12_BINDING_NTER"/>
    <property type="match status" value="1"/>
</dbReference>
<dbReference type="SUPFAM" id="SSF47644">
    <property type="entry name" value="Methionine synthase domain"/>
    <property type="match status" value="1"/>
</dbReference>
<dbReference type="SUPFAM" id="SSF51717">
    <property type="entry name" value="Dihydropteroate synthetase-like"/>
    <property type="match status" value="1"/>
</dbReference>
<dbReference type="InterPro" id="IPR003726">
    <property type="entry name" value="HCY_dom"/>
</dbReference>
<evidence type="ECO:0000256" key="7">
    <source>
        <dbReference type="ARBA" id="ARBA00013998"/>
    </source>
</evidence>
<evidence type="ECO:0000256" key="8">
    <source>
        <dbReference type="ARBA" id="ARBA00022603"/>
    </source>
</evidence>
<dbReference type="SUPFAM" id="SSF52242">
    <property type="entry name" value="Cobalamin (vitamin B12)-binding domain"/>
    <property type="match status" value="1"/>
</dbReference>
<dbReference type="InterPro" id="IPR037010">
    <property type="entry name" value="VitB12-dep_Met_synth_activ_sf"/>
</dbReference>
<accession>A0A1I3MLU7</accession>
<feature type="binding site" evidence="23">
    <location>
        <position position="819"/>
    </location>
    <ligand>
        <name>methylcob(III)alamin</name>
        <dbReference type="ChEBI" id="CHEBI:28115"/>
    </ligand>
</feature>
<evidence type="ECO:0000259" key="29">
    <source>
        <dbReference type="PROSITE" id="PS51337"/>
    </source>
</evidence>
<dbReference type="SUPFAM" id="SSF56507">
    <property type="entry name" value="Methionine synthase activation domain-like"/>
    <property type="match status" value="1"/>
</dbReference>
<dbReference type="PIRSF" id="PIRSF000381">
    <property type="entry name" value="MetH"/>
    <property type="match status" value="1"/>
</dbReference>
<dbReference type="FunFam" id="3.20.20.330:FF:000001">
    <property type="entry name" value="Methionine synthase"/>
    <property type="match status" value="1"/>
</dbReference>
<dbReference type="Gene3D" id="1.10.288.10">
    <property type="entry name" value="Cobalamin-dependent Methionine Synthase, domain 2"/>
    <property type="match status" value="1"/>
</dbReference>
<dbReference type="SUPFAM" id="SSF82282">
    <property type="entry name" value="Homocysteine S-methyltransferase"/>
    <property type="match status" value="1"/>
</dbReference>
<evidence type="ECO:0000256" key="3">
    <source>
        <dbReference type="ARBA" id="ARBA00001956"/>
    </source>
</evidence>
<dbReference type="GO" id="GO:0031419">
    <property type="term" value="F:cobalamin binding"/>
    <property type="evidence" value="ECO:0007669"/>
    <property type="project" value="UniProtKB-UniRule"/>
</dbReference>
<dbReference type="InterPro" id="IPR050554">
    <property type="entry name" value="Met_Synthase/Corrinoid"/>
</dbReference>
<dbReference type="NCBIfam" id="TIGR02082">
    <property type="entry name" value="metH"/>
    <property type="match status" value="1"/>
</dbReference>
<feature type="binding site" evidence="23">
    <location>
        <position position="815"/>
    </location>
    <ligand>
        <name>methylcob(III)alamin</name>
        <dbReference type="ChEBI" id="CHEBI:28115"/>
    </ligand>
</feature>
<dbReference type="PROSITE" id="PS51332">
    <property type="entry name" value="B12_BINDING"/>
    <property type="match status" value="1"/>
</dbReference>
<dbReference type="GO" id="GO:0046653">
    <property type="term" value="P:tetrahydrofolate metabolic process"/>
    <property type="evidence" value="ECO:0007669"/>
    <property type="project" value="TreeGrafter"/>
</dbReference>
<evidence type="ECO:0000256" key="15">
    <source>
        <dbReference type="ARBA" id="ARBA00022833"/>
    </source>
</evidence>
<evidence type="ECO:0000256" key="12">
    <source>
        <dbReference type="ARBA" id="ARBA00022691"/>
    </source>
</evidence>
<dbReference type="NCBIfam" id="NF007024">
    <property type="entry name" value="PRK09490.1"/>
    <property type="match status" value="1"/>
</dbReference>
<comment type="cofactor">
    <cofactor evidence="3 21 22">
        <name>methylcob(III)alamin</name>
        <dbReference type="ChEBI" id="CHEBI:28115"/>
    </cofactor>
</comment>
<dbReference type="PROSITE" id="PS50972">
    <property type="entry name" value="PTERIN_BINDING"/>
    <property type="match status" value="1"/>
</dbReference>
<feature type="binding site" evidence="22 24">
    <location>
        <position position="307"/>
    </location>
    <ligand>
        <name>Zn(2+)</name>
        <dbReference type="ChEBI" id="CHEBI:29105"/>
    </ligand>
</feature>
<evidence type="ECO:0000256" key="1">
    <source>
        <dbReference type="ARBA" id="ARBA00001700"/>
    </source>
</evidence>
<comment type="pathway">
    <text evidence="4 21">Amino-acid biosynthesis; L-methionine biosynthesis via de novo pathway; L-methionine from L-homocysteine (MetH route): step 1/1.</text>
</comment>
<dbReference type="CDD" id="cd02069">
    <property type="entry name" value="methionine_synthase_B12_BD"/>
    <property type="match status" value="1"/>
</dbReference>
<dbReference type="Gene3D" id="3.20.20.330">
    <property type="entry name" value="Homocysteine-binding-like domain"/>
    <property type="match status" value="1"/>
</dbReference>
<sequence length="1236" mass="136639">MNSTEDTLRDLLSRRILLLDGAMGSMIHEYKPTEEDYRGKRFANHPIDLKNASDVLVFTQPEMIAEIHRKYLEAGSDIIETNTFGANSLMLDELQLGEYAREMNRVAVGLAKQVAEEFTKKNPDKPRFVAGSIGPTKMQLSFNPEKPGYRPVTFDQMAAAYAEQVRGMLDGGVDLLLPETSFDTLNMKSCLYAIGQVFAERGASVPVICSGTIINGDRTLTGQSLEAFLVAVEHFPLFAVGLNCALGPAQMRGFIERVSNWADCYVSCYPNAGMPDGMGGFDSSAPEFTKYILDMAQQGWVNFVGGCCGTTPEYIRQLSNAIAEISPRAAVHHQRNSTYSGSMLLELRPDSNFMMIGERTNVTGSRKFARLVKEKKYDEALQIAVDQVTGGANVIDVNMDEGLLDSEQEMVHFLNLLSDEPNASGVPVMVDSSKFEVIEAGLKCLAGKGIVNSISLKEGEAKFLEQARTIRRYGAAVVVMAFDEEGQAVTADEKVRICKRAFHLLTEEVGFPAEDVIFDANILTVATGMEEHNNYAVEFFEAVKRIKEECPGARTSGGVSNVSFSFRGNDVVREAMNACFLYHAIRAGLDMGIVNAGQLEVYDEVEPELRDFIEDVLLNRRPDATERLIDYAEKVKARASGASKQTAESIAAWRNGTVEERLGHALLKGITDHIDADTEEARLKYARPLNVIQGPLMDGMSIVGELFGAGKMFLPQVVKSARVMKKAVAYLEPFMEAEKAAAAELSDQPAVASKSTRGTIVLATVKGDVHDIGKNIVGVVLRCNNFEVIDLGVMVSCEKILAAAREHQADLIGLSGLITPSLEEMIHVAKEMTREGFTIPLLIGGATTSARHTAVKIAPHYAEPTVHVIDASLSVPAVEALIDAESKPAYVQKVRAAQELDRNRFAARVDRELVPFAKACERRFQTNWETVDLAVPKQFGRVTLRDFPLEKLVPFIDWSPFFMTWELKGKYPKIFEDPNVGPEARRVFDSAQALLQKIVDEKLLTANGVYGFWPANSDGEDILVFADESREQVLASFPMLRQQWERVGQKDFRSLADYIAPLNSGRIDSIGAFAVTTGFGCDELAAVFEKDHDDFNSIMTKAIADRLAEAFAEYLHRHVRTEVWGYEHVGDLSTEQLIAESYRGIRPAFGYPACPDHLPKRTLFQLLDATAETGIELTETMAMWPGAAVSGLYFAHPESRYFAVDRITRDQVEDYARRCKLSVAEIERWLAPNLGY</sequence>
<evidence type="ECO:0000256" key="10">
    <source>
        <dbReference type="ARBA" id="ARBA00022628"/>
    </source>
</evidence>
<evidence type="ECO:0000256" key="6">
    <source>
        <dbReference type="ARBA" id="ARBA00012032"/>
    </source>
</evidence>
<evidence type="ECO:0000313" key="31">
    <source>
        <dbReference type="Proteomes" id="UP000199518"/>
    </source>
</evidence>
<dbReference type="Pfam" id="PF00809">
    <property type="entry name" value="Pterin_bind"/>
    <property type="match status" value="1"/>
</dbReference>
<feature type="binding site" evidence="23">
    <location>
        <position position="957"/>
    </location>
    <ligand>
        <name>S-adenosyl-L-methionine</name>
        <dbReference type="ChEBI" id="CHEBI:59789"/>
    </ligand>
</feature>
<dbReference type="InterPro" id="IPR000489">
    <property type="entry name" value="Pterin-binding_dom"/>
</dbReference>
<evidence type="ECO:0000256" key="22">
    <source>
        <dbReference type="PIRSR" id="PIRSR000381-1"/>
    </source>
</evidence>
<reference evidence="31" key="1">
    <citation type="submission" date="2016-10" db="EMBL/GenBank/DDBJ databases">
        <authorList>
            <person name="Varghese N."/>
            <person name="Submissions S."/>
        </authorList>
    </citation>
    <scope>NUCLEOTIDE SEQUENCE [LARGE SCALE GENOMIC DNA]</scope>
    <source>
        <strain evidence="31">DSM 26348</strain>
    </source>
</reference>
<dbReference type="RefSeq" id="WP_092052865.1">
    <property type="nucleotide sequence ID" value="NZ_FOQD01000014.1"/>
</dbReference>
<dbReference type="Gene3D" id="3.10.196.10">
    <property type="entry name" value="Vitamin B12-dependent methionine synthase, activation domain"/>
    <property type="match status" value="1"/>
</dbReference>
<evidence type="ECO:0000256" key="5">
    <source>
        <dbReference type="ARBA" id="ARBA00010398"/>
    </source>
</evidence>
<feature type="binding site" evidence="23">
    <location>
        <position position="871"/>
    </location>
    <ligand>
        <name>methylcob(III)alamin</name>
        <dbReference type="ChEBI" id="CHEBI:28115"/>
    </ligand>
</feature>
<keyword evidence="12 21" id="KW-0949">S-adenosyl-L-methionine</keyword>
<evidence type="ECO:0000256" key="16">
    <source>
        <dbReference type="ARBA" id="ARBA00023167"/>
    </source>
</evidence>
<dbReference type="InterPro" id="IPR006158">
    <property type="entry name" value="Cobalamin-bd"/>
</dbReference>
<feature type="domain" description="AdoMet activation" evidence="27">
    <location>
        <begin position="907"/>
        <end position="1236"/>
    </location>
</feature>
<dbReference type="STRING" id="1576369.SAMN05421753_11447"/>
<dbReference type="SMART" id="SM01018">
    <property type="entry name" value="B12-binding_2"/>
    <property type="match status" value="1"/>
</dbReference>
<keyword evidence="16 21" id="KW-0486">Methionine biosynthesis</keyword>
<feature type="binding site" evidence="23">
    <location>
        <position position="1146"/>
    </location>
    <ligand>
        <name>S-adenosyl-L-methionine</name>
        <dbReference type="ChEBI" id="CHEBI:59789"/>
    </ligand>
</feature>
<dbReference type="FunFam" id="3.20.20.20:FF:000002">
    <property type="entry name" value="Methionine synthase"/>
    <property type="match status" value="1"/>
</dbReference>
<dbReference type="InterPro" id="IPR036589">
    <property type="entry name" value="HCY_dom_sf"/>
</dbReference>
<protein>
    <recommendedName>
        <fullName evidence="7 20">Methionine synthase</fullName>
        <ecNumber evidence="6 20">2.1.1.13</ecNumber>
    </recommendedName>
    <alternativeName>
        <fullName evidence="19 21">5-methyltetrahydrofolate--homocysteine methyltransferase</fullName>
    </alternativeName>
</protein>
<feature type="binding site" evidence="23">
    <location>
        <begin position="767"/>
        <end position="771"/>
    </location>
    <ligand>
        <name>methylcob(III)alamin</name>
        <dbReference type="ChEBI" id="CHEBI:28115"/>
    </ligand>
</feature>
<dbReference type="Pfam" id="PF02965">
    <property type="entry name" value="Met_synt_B12"/>
    <property type="match status" value="1"/>
</dbReference>
<evidence type="ECO:0000259" key="27">
    <source>
        <dbReference type="PROSITE" id="PS50974"/>
    </source>
</evidence>
<keyword evidence="15 21" id="KW-0862">Zinc</keyword>
<keyword evidence="9 21" id="KW-0028">Amino-acid biosynthesis</keyword>
<evidence type="ECO:0000259" key="25">
    <source>
        <dbReference type="PROSITE" id="PS50970"/>
    </source>
</evidence>
<proteinExistence type="inferred from homology"/>
<dbReference type="FunFam" id="1.10.1240.10:FF:000001">
    <property type="entry name" value="Methionine synthase"/>
    <property type="match status" value="1"/>
</dbReference>
<evidence type="ECO:0000256" key="20">
    <source>
        <dbReference type="NCBIfam" id="TIGR02082"/>
    </source>
</evidence>
<feature type="domain" description="B12-binding" evidence="28">
    <location>
        <begin position="757"/>
        <end position="892"/>
    </location>
</feature>
<evidence type="ECO:0000256" key="17">
    <source>
        <dbReference type="ARBA" id="ARBA00023285"/>
    </source>
</evidence>
<dbReference type="FunFam" id="3.40.50.280:FF:000001">
    <property type="entry name" value="Methionine synthase"/>
    <property type="match status" value="1"/>
</dbReference>
<dbReference type="EMBL" id="FOQD01000014">
    <property type="protein sequence ID" value="SFI98008.1"/>
    <property type="molecule type" value="Genomic_DNA"/>
</dbReference>
<dbReference type="AlphaFoldDB" id="A0A1I3MLU7"/>
<evidence type="ECO:0000256" key="9">
    <source>
        <dbReference type="ARBA" id="ARBA00022605"/>
    </source>
</evidence>
<organism evidence="30 31">
    <name type="scientific">Planctomicrobium piriforme</name>
    <dbReference type="NCBI Taxonomy" id="1576369"/>
    <lineage>
        <taxon>Bacteria</taxon>
        <taxon>Pseudomonadati</taxon>
        <taxon>Planctomycetota</taxon>
        <taxon>Planctomycetia</taxon>
        <taxon>Planctomycetales</taxon>
        <taxon>Planctomycetaceae</taxon>
        <taxon>Planctomicrobium</taxon>
    </lineage>
</organism>
<feature type="domain" description="Hcy-binding" evidence="25">
    <location>
        <begin position="5"/>
        <end position="322"/>
    </location>
</feature>
<feature type="binding site" evidence="22 24">
    <location>
        <position position="244"/>
    </location>
    <ligand>
        <name>Zn(2+)</name>
        <dbReference type="ChEBI" id="CHEBI:29105"/>
    </ligand>
</feature>
<dbReference type="PANTHER" id="PTHR45833:SF1">
    <property type="entry name" value="METHIONINE SYNTHASE"/>
    <property type="match status" value="1"/>
</dbReference>
<dbReference type="InterPro" id="IPR036724">
    <property type="entry name" value="Cobalamin-bd_sf"/>
</dbReference>
<dbReference type="GO" id="GO:0008705">
    <property type="term" value="F:methionine synthase activity"/>
    <property type="evidence" value="ECO:0007669"/>
    <property type="project" value="UniProtKB-UniRule"/>
</dbReference>
<evidence type="ECO:0000256" key="11">
    <source>
        <dbReference type="ARBA" id="ARBA00022679"/>
    </source>
</evidence>
<dbReference type="GO" id="GO:0032259">
    <property type="term" value="P:methylation"/>
    <property type="evidence" value="ECO:0007669"/>
    <property type="project" value="UniProtKB-KW"/>
</dbReference>
<dbReference type="InterPro" id="IPR011822">
    <property type="entry name" value="MetH"/>
</dbReference>
<evidence type="ECO:0000256" key="21">
    <source>
        <dbReference type="PIRNR" id="PIRNR000381"/>
    </source>
</evidence>
<evidence type="ECO:0000259" key="28">
    <source>
        <dbReference type="PROSITE" id="PS51332"/>
    </source>
</evidence>
<evidence type="ECO:0000256" key="4">
    <source>
        <dbReference type="ARBA" id="ARBA00005178"/>
    </source>
</evidence>
<feature type="domain" description="Pterin-binding" evidence="26">
    <location>
        <begin position="353"/>
        <end position="614"/>
    </location>
</feature>
<evidence type="ECO:0000256" key="18">
    <source>
        <dbReference type="ARBA" id="ARBA00025552"/>
    </source>
</evidence>
<keyword evidence="31" id="KW-1185">Reference proteome</keyword>
<keyword evidence="10 21" id="KW-0846">Cobalamin</keyword>
<dbReference type="PROSITE" id="PS50970">
    <property type="entry name" value="HCY"/>
    <property type="match status" value="1"/>
</dbReference>
<keyword evidence="11 21" id="KW-0808">Transferase</keyword>
<dbReference type="InterPro" id="IPR033706">
    <property type="entry name" value="Met_synthase_B12-bd"/>
</dbReference>
<name>A0A1I3MLU7_9PLAN</name>
<dbReference type="GO" id="GO:0050667">
    <property type="term" value="P:homocysteine metabolic process"/>
    <property type="evidence" value="ECO:0007669"/>
    <property type="project" value="TreeGrafter"/>
</dbReference>
<evidence type="ECO:0000256" key="14">
    <source>
        <dbReference type="ARBA" id="ARBA00022737"/>
    </source>
</evidence>
<dbReference type="UniPathway" id="UPA00051">
    <property type="reaction ID" value="UER00081"/>
</dbReference>
<gene>
    <name evidence="30" type="ORF">SAMN05421753_11447</name>
</gene>
<comment type="function">
    <text evidence="18 21">Catalyzes the transfer of a methyl group from methyl-cobalamin to homocysteine, yielding enzyme-bound cob(I)alamin and methionine. Subsequently, remethylates the cofactor using methyltetrahydrofolate.</text>
</comment>
<keyword evidence="8 21" id="KW-0489">Methyltransferase</keyword>
<dbReference type="Pfam" id="PF02310">
    <property type="entry name" value="B12-binding"/>
    <property type="match status" value="1"/>
</dbReference>
<keyword evidence="17 21" id="KW-0170">Cobalt</keyword>
<comment type="domain">
    <text evidence="21">Modular enzyme with four functionally distinct domains. The isolated Hcy-binding domain catalyzes methyl transfer from free methylcobalamin to homocysteine. The Hcy-binding domain in association with the pterin-binding domain catalyzes the methylation of cob(I)alamin by methyltetrahydrofolate and the methylation of homocysteine. The B12-binding domain binds the cofactor. The AdoMet activation domain binds S-adenosyl-L-methionine. Under aerobic conditions cob(I)alamin can be converted to inactive cob(II)alamin. Reductive methylation by S-adenosyl-L-methionine and flavodoxin regenerates methylcobalamin.</text>
</comment>
<dbReference type="GO" id="GO:0005829">
    <property type="term" value="C:cytosol"/>
    <property type="evidence" value="ECO:0007669"/>
    <property type="project" value="TreeGrafter"/>
</dbReference>
<evidence type="ECO:0000256" key="23">
    <source>
        <dbReference type="PIRSR" id="PIRSR000381-2"/>
    </source>
</evidence>
<dbReference type="Gene3D" id="3.40.50.280">
    <property type="entry name" value="Cobalamin-binding domain"/>
    <property type="match status" value="1"/>
</dbReference>
<dbReference type="GO" id="GO:0008270">
    <property type="term" value="F:zinc ion binding"/>
    <property type="evidence" value="ECO:0007669"/>
    <property type="project" value="UniProtKB-UniRule"/>
</dbReference>
<dbReference type="InterPro" id="IPR004223">
    <property type="entry name" value="VitB12-dep_Met_synth_activ_dom"/>
</dbReference>
<dbReference type="Gene3D" id="1.10.1240.10">
    <property type="entry name" value="Methionine synthase domain"/>
    <property type="match status" value="1"/>
</dbReference>
<comment type="catalytic activity">
    <reaction evidence="1 21">
        <text>(6S)-5-methyl-5,6,7,8-tetrahydrofolate + L-homocysteine = (6S)-5,6,7,8-tetrahydrofolate + L-methionine</text>
        <dbReference type="Rhea" id="RHEA:11172"/>
        <dbReference type="ChEBI" id="CHEBI:18608"/>
        <dbReference type="ChEBI" id="CHEBI:57453"/>
        <dbReference type="ChEBI" id="CHEBI:57844"/>
        <dbReference type="ChEBI" id="CHEBI:58199"/>
        <dbReference type="EC" id="2.1.1.13"/>
    </reaction>
</comment>
<dbReference type="Gene3D" id="3.20.20.20">
    <property type="entry name" value="Dihydropteroate synthase-like"/>
    <property type="match status" value="1"/>
</dbReference>
<keyword evidence="14" id="KW-0677">Repeat</keyword>
<evidence type="ECO:0000256" key="13">
    <source>
        <dbReference type="ARBA" id="ARBA00022723"/>
    </source>
</evidence>
<dbReference type="InterPro" id="IPR011005">
    <property type="entry name" value="Dihydropteroate_synth-like_sf"/>
</dbReference>
<dbReference type="CDD" id="cd00740">
    <property type="entry name" value="MeTr"/>
    <property type="match status" value="1"/>
</dbReference>
<evidence type="ECO:0000259" key="26">
    <source>
        <dbReference type="PROSITE" id="PS50972"/>
    </source>
</evidence>